<dbReference type="GeneID" id="85392349"/>
<accession>A0AAD8ULT8</accession>
<proteinExistence type="predicted"/>
<dbReference type="EMBL" id="JAHMHS010000058">
    <property type="protein sequence ID" value="KAK1723908.1"/>
    <property type="molecule type" value="Genomic_DNA"/>
</dbReference>
<protein>
    <submittedName>
        <fullName evidence="2">Uncharacterized protein</fullName>
    </submittedName>
</protein>
<sequence length="90" mass="10030">MRGIPICGLPSLVLAKHLSVVFRACRRRRRLSCSDWDWKAPCGHDARWTTARGGNVEGSNESGQVEEEGGFNSIDRQDILNDGMQGTFPR</sequence>
<organism evidence="2 3">
    <name type="scientific">Glomerella acutata</name>
    <name type="common">Colletotrichum acutatum</name>
    <dbReference type="NCBI Taxonomy" id="27357"/>
    <lineage>
        <taxon>Eukaryota</taxon>
        <taxon>Fungi</taxon>
        <taxon>Dikarya</taxon>
        <taxon>Ascomycota</taxon>
        <taxon>Pezizomycotina</taxon>
        <taxon>Sordariomycetes</taxon>
        <taxon>Hypocreomycetidae</taxon>
        <taxon>Glomerellales</taxon>
        <taxon>Glomerellaceae</taxon>
        <taxon>Colletotrichum</taxon>
        <taxon>Colletotrichum acutatum species complex</taxon>
    </lineage>
</organism>
<name>A0AAD8ULT8_GLOAC</name>
<gene>
    <name evidence="2" type="ORF">BDZ83DRAFT_624565</name>
</gene>
<comment type="caution">
    <text evidence="2">The sequence shown here is derived from an EMBL/GenBank/DDBJ whole genome shotgun (WGS) entry which is preliminary data.</text>
</comment>
<dbReference type="RefSeq" id="XP_060363963.1">
    <property type="nucleotide sequence ID" value="XM_060508450.1"/>
</dbReference>
<evidence type="ECO:0000256" key="1">
    <source>
        <dbReference type="SAM" id="MobiDB-lite"/>
    </source>
</evidence>
<reference evidence="2" key="1">
    <citation type="submission" date="2021-12" db="EMBL/GenBank/DDBJ databases">
        <title>Comparative genomics, transcriptomics and evolutionary studies reveal genomic signatures of adaptation to plant cell wall in hemibiotrophic fungi.</title>
        <authorList>
            <consortium name="DOE Joint Genome Institute"/>
            <person name="Baroncelli R."/>
            <person name="Diaz J.F."/>
            <person name="Benocci T."/>
            <person name="Peng M."/>
            <person name="Battaglia E."/>
            <person name="Haridas S."/>
            <person name="Andreopoulos W."/>
            <person name="Labutti K."/>
            <person name="Pangilinan J."/>
            <person name="Floch G.L."/>
            <person name="Makela M.R."/>
            <person name="Henrissat B."/>
            <person name="Grigoriev I.V."/>
            <person name="Crouch J.A."/>
            <person name="De Vries R.P."/>
            <person name="Sukno S.A."/>
            <person name="Thon M.R."/>
        </authorList>
    </citation>
    <scope>NUCLEOTIDE SEQUENCE</scope>
    <source>
        <strain evidence="2">CBS 112980</strain>
    </source>
</reference>
<feature type="region of interest" description="Disordered" evidence="1">
    <location>
        <begin position="51"/>
        <end position="90"/>
    </location>
</feature>
<dbReference type="Proteomes" id="UP001244207">
    <property type="component" value="Unassembled WGS sequence"/>
</dbReference>
<evidence type="ECO:0000313" key="2">
    <source>
        <dbReference type="EMBL" id="KAK1723908.1"/>
    </source>
</evidence>
<evidence type="ECO:0000313" key="3">
    <source>
        <dbReference type="Proteomes" id="UP001244207"/>
    </source>
</evidence>
<dbReference type="AlphaFoldDB" id="A0AAD8ULT8"/>
<keyword evidence="3" id="KW-1185">Reference proteome</keyword>